<evidence type="ECO:0000256" key="8">
    <source>
        <dbReference type="ARBA" id="ARBA00023136"/>
    </source>
</evidence>
<dbReference type="PROSITE" id="PS00211">
    <property type="entry name" value="ABC_TRANSPORTER_1"/>
    <property type="match status" value="1"/>
</dbReference>
<evidence type="ECO:0000256" key="5">
    <source>
        <dbReference type="ARBA" id="ARBA00022741"/>
    </source>
</evidence>
<dbReference type="InterPro" id="IPR050107">
    <property type="entry name" value="ABC_carbohydrate_import_ATPase"/>
</dbReference>
<dbReference type="Pfam" id="PF00005">
    <property type="entry name" value="ABC_tran"/>
    <property type="match status" value="2"/>
</dbReference>
<dbReference type="InterPro" id="IPR003439">
    <property type="entry name" value="ABC_transporter-like_ATP-bd"/>
</dbReference>
<evidence type="ECO:0000256" key="2">
    <source>
        <dbReference type="ARBA" id="ARBA00022448"/>
    </source>
</evidence>
<dbReference type="AlphaFoldDB" id="A0A5A5TED9"/>
<evidence type="ECO:0000256" key="7">
    <source>
        <dbReference type="ARBA" id="ARBA00022967"/>
    </source>
</evidence>
<proteinExistence type="predicted"/>
<dbReference type="FunFam" id="3.40.50.300:FF:000127">
    <property type="entry name" value="Ribose import ATP-binding protein RbsA"/>
    <property type="match status" value="1"/>
</dbReference>
<dbReference type="Gene3D" id="3.40.50.300">
    <property type="entry name" value="P-loop containing nucleotide triphosphate hydrolases"/>
    <property type="match status" value="2"/>
</dbReference>
<keyword evidence="6 10" id="KW-0067">ATP-binding</keyword>
<feature type="domain" description="ABC transporter" evidence="9">
    <location>
        <begin position="252"/>
        <end position="505"/>
    </location>
</feature>
<feature type="domain" description="ABC transporter" evidence="9">
    <location>
        <begin position="8"/>
        <end position="243"/>
    </location>
</feature>
<organism evidence="10 11">
    <name type="scientific">Dictyobacter arantiisoli</name>
    <dbReference type="NCBI Taxonomy" id="2014874"/>
    <lineage>
        <taxon>Bacteria</taxon>
        <taxon>Bacillati</taxon>
        <taxon>Chloroflexota</taxon>
        <taxon>Ktedonobacteria</taxon>
        <taxon>Ktedonobacterales</taxon>
        <taxon>Dictyobacteraceae</taxon>
        <taxon>Dictyobacter</taxon>
    </lineage>
</organism>
<comment type="caution">
    <text evidence="10">The sequence shown here is derived from an EMBL/GenBank/DDBJ whole genome shotgun (WGS) entry which is preliminary data.</text>
</comment>
<dbReference type="GO" id="GO:0005524">
    <property type="term" value="F:ATP binding"/>
    <property type="evidence" value="ECO:0007669"/>
    <property type="project" value="UniProtKB-KW"/>
</dbReference>
<keyword evidence="3" id="KW-1003">Cell membrane</keyword>
<dbReference type="PANTHER" id="PTHR43790">
    <property type="entry name" value="CARBOHYDRATE TRANSPORT ATP-BINDING PROTEIN MG119-RELATED"/>
    <property type="match status" value="1"/>
</dbReference>
<evidence type="ECO:0000313" key="10">
    <source>
        <dbReference type="EMBL" id="GCF09921.1"/>
    </source>
</evidence>
<dbReference type="SMART" id="SM00382">
    <property type="entry name" value="AAA"/>
    <property type="match status" value="2"/>
</dbReference>
<gene>
    <name evidence="10" type="ORF">KDI_34850</name>
</gene>
<dbReference type="Proteomes" id="UP000322530">
    <property type="component" value="Unassembled WGS sequence"/>
</dbReference>
<dbReference type="PROSITE" id="PS50893">
    <property type="entry name" value="ABC_TRANSPORTER_2"/>
    <property type="match status" value="2"/>
</dbReference>
<reference evidence="10 11" key="1">
    <citation type="submission" date="2019-01" db="EMBL/GenBank/DDBJ databases">
        <title>Draft genome sequence of Dictyobacter sp. Uno17.</title>
        <authorList>
            <person name="Wang C.M."/>
            <person name="Zheng Y."/>
            <person name="Sakai Y."/>
            <person name="Abe K."/>
            <person name="Yokota A."/>
            <person name="Yabe S."/>
        </authorList>
    </citation>
    <scope>NUCLEOTIDE SEQUENCE [LARGE SCALE GENOMIC DNA]</scope>
    <source>
        <strain evidence="10 11">Uno17</strain>
    </source>
</reference>
<keyword evidence="8" id="KW-0472">Membrane</keyword>
<dbReference type="OrthoDB" id="9771863at2"/>
<dbReference type="InterPro" id="IPR017871">
    <property type="entry name" value="ABC_transporter-like_CS"/>
</dbReference>
<sequence length="514" mass="56347">MQENDILLQMEHITKRFSGSVALSDASIHVARGEVHALIGENGAGKSTLIKVLTGVYRYDEGTIFFDGQTRAFQSPQQAQREGISTIYQEINLVPFRSVTENIFLGREIFRWGLLNWRKMHIEARALLERLHISLDVTKPLNTYNIATQQMVAIARAISFKSKLVIMDEPTSSLNEDEVATLFGVIRQLKEEGVATIFVSHRLDELYAICDGITILRDGSTVDERPINTITRLELVAKMLGKDLGSVQKSGLTSFDASRHRASEEVLLDVTGLRAGRKLQNASLSVHVGEIVGLAGLLGSGRSEVARAIFGADSLDAGTVAVNGKEVHFRRPEDGILASIGFCSEDRKIDGIIPDLSVRENLTLAALPTLTRYGIVDRKQQEEIVDHFIQRLGIKTAGPEQKIRELSGGNQQKVLLARWLCLNPRLLLLDEPTRGIDVGAKSEIQKLVEELAEGGMGVLLISSELEEIIEGSDQVVVLRDGITVAKLPREGLTQDAILTAMAHGEAHSDAGENV</sequence>
<evidence type="ECO:0000259" key="9">
    <source>
        <dbReference type="PROSITE" id="PS50893"/>
    </source>
</evidence>
<dbReference type="InterPro" id="IPR003593">
    <property type="entry name" value="AAA+_ATPase"/>
</dbReference>
<dbReference type="CDD" id="cd03215">
    <property type="entry name" value="ABC_Carb_Monos_II"/>
    <property type="match status" value="1"/>
</dbReference>
<name>A0A5A5TED9_9CHLR</name>
<dbReference type="EMBL" id="BIXY01000054">
    <property type="protein sequence ID" value="GCF09921.1"/>
    <property type="molecule type" value="Genomic_DNA"/>
</dbReference>
<comment type="subcellular location">
    <subcellularLocation>
        <location evidence="1">Cell membrane</location>
        <topology evidence="1">Peripheral membrane protein</topology>
    </subcellularLocation>
</comment>
<dbReference type="GO" id="GO:0016887">
    <property type="term" value="F:ATP hydrolysis activity"/>
    <property type="evidence" value="ECO:0007669"/>
    <property type="project" value="InterPro"/>
</dbReference>
<dbReference type="PANTHER" id="PTHR43790:SF9">
    <property type="entry name" value="GALACTOFURANOSE TRANSPORTER ATP-BINDING PROTEIN YTFR"/>
    <property type="match status" value="1"/>
</dbReference>
<dbReference type="CDD" id="cd03216">
    <property type="entry name" value="ABC_Carb_Monos_I"/>
    <property type="match status" value="1"/>
</dbReference>
<keyword evidence="5" id="KW-0547">Nucleotide-binding</keyword>
<evidence type="ECO:0000256" key="4">
    <source>
        <dbReference type="ARBA" id="ARBA00022737"/>
    </source>
</evidence>
<keyword evidence="11" id="KW-1185">Reference proteome</keyword>
<keyword evidence="2" id="KW-0813">Transport</keyword>
<keyword evidence="4" id="KW-0677">Repeat</keyword>
<accession>A0A5A5TED9</accession>
<dbReference type="GO" id="GO:0005886">
    <property type="term" value="C:plasma membrane"/>
    <property type="evidence" value="ECO:0007669"/>
    <property type="project" value="UniProtKB-SubCell"/>
</dbReference>
<protein>
    <submittedName>
        <fullName evidence="10">Sugar ABC transporter ATP-binding protein</fullName>
    </submittedName>
</protein>
<evidence type="ECO:0000256" key="6">
    <source>
        <dbReference type="ARBA" id="ARBA00022840"/>
    </source>
</evidence>
<evidence type="ECO:0000313" key="11">
    <source>
        <dbReference type="Proteomes" id="UP000322530"/>
    </source>
</evidence>
<dbReference type="RefSeq" id="WP_149402830.1">
    <property type="nucleotide sequence ID" value="NZ_BIXY01000054.1"/>
</dbReference>
<evidence type="ECO:0000256" key="3">
    <source>
        <dbReference type="ARBA" id="ARBA00022475"/>
    </source>
</evidence>
<dbReference type="InterPro" id="IPR027417">
    <property type="entry name" value="P-loop_NTPase"/>
</dbReference>
<keyword evidence="7" id="KW-1278">Translocase</keyword>
<evidence type="ECO:0000256" key="1">
    <source>
        <dbReference type="ARBA" id="ARBA00004202"/>
    </source>
</evidence>
<dbReference type="SUPFAM" id="SSF52540">
    <property type="entry name" value="P-loop containing nucleoside triphosphate hydrolases"/>
    <property type="match status" value="2"/>
</dbReference>